<dbReference type="RefSeq" id="WP_146793702.1">
    <property type="nucleotide sequence ID" value="NZ_BJUU01000005.1"/>
</dbReference>
<dbReference type="GO" id="GO:0030026">
    <property type="term" value="P:intracellular manganese ion homeostasis"/>
    <property type="evidence" value="ECO:0007669"/>
    <property type="project" value="InterPro"/>
</dbReference>
<dbReference type="Pfam" id="PF01988">
    <property type="entry name" value="VIT1"/>
    <property type="match status" value="1"/>
</dbReference>
<evidence type="ECO:0000256" key="5">
    <source>
        <dbReference type="SAM" id="Phobius"/>
    </source>
</evidence>
<evidence type="ECO:0000256" key="2">
    <source>
        <dbReference type="ARBA" id="ARBA00022692"/>
    </source>
</evidence>
<dbReference type="AlphaFoldDB" id="A0AA87RKN3"/>
<dbReference type="CDD" id="cd02432">
    <property type="entry name" value="Nodulin-21_like_1"/>
    <property type="match status" value="1"/>
</dbReference>
<keyword evidence="7" id="KW-1185">Reference proteome</keyword>
<gene>
    <name evidence="6" type="ORF">ABA31_12530</name>
</gene>
<dbReference type="PANTHER" id="PTHR31851">
    <property type="entry name" value="FE(2+)/MN(2+) TRANSPORTER PCL1"/>
    <property type="match status" value="1"/>
</dbReference>
<evidence type="ECO:0000256" key="1">
    <source>
        <dbReference type="ARBA" id="ARBA00004127"/>
    </source>
</evidence>
<reference evidence="6 7" key="1">
    <citation type="submission" date="2019-07" db="EMBL/GenBank/DDBJ databases">
        <title>Whole genome shotgun sequence of Agrococcus baldri NBRC 103055.</title>
        <authorList>
            <person name="Hosoyama A."/>
            <person name="Uohara A."/>
            <person name="Ohji S."/>
            <person name="Ichikawa N."/>
        </authorList>
    </citation>
    <scope>NUCLEOTIDE SEQUENCE [LARGE SCALE GENOMIC DNA]</scope>
    <source>
        <strain evidence="6 7">NBRC 103055</strain>
    </source>
</reference>
<protein>
    <submittedName>
        <fullName evidence="6">Membrane protein</fullName>
    </submittedName>
</protein>
<dbReference type="GO" id="GO:0005384">
    <property type="term" value="F:manganese ion transmembrane transporter activity"/>
    <property type="evidence" value="ECO:0007669"/>
    <property type="project" value="InterPro"/>
</dbReference>
<sequence length="240" mass="24736">MDPALQRRPDLPPPVESMTSKLNWLRAGVLGANDGIVSTSALMVGVAGAGTAVTGILTAGVAALVAGAFSMGVGEYVSVSSQRDSERAAIRRERALLRANPDGQIDQLAHMYEERGLAPGTAHRVAVELTQADPLRAHLDVEYKLDPDDLNNPWAAAGASALAFSLGSLIPLLAALLAPASWMPWSIVAATVTALLLTGIVSARIGASSKRAATLRVLIGGVVALAATWLIGSLLGTPVH</sequence>
<keyword evidence="4 5" id="KW-0472">Membrane</keyword>
<feature type="transmembrane region" description="Helical" evidence="5">
    <location>
        <begin position="215"/>
        <end position="235"/>
    </location>
</feature>
<name>A0AA87RKN3_9MICO</name>
<dbReference type="EMBL" id="BJUU01000005">
    <property type="protein sequence ID" value="GEK79902.1"/>
    <property type="molecule type" value="Genomic_DNA"/>
</dbReference>
<evidence type="ECO:0000256" key="3">
    <source>
        <dbReference type="ARBA" id="ARBA00022989"/>
    </source>
</evidence>
<comment type="caution">
    <text evidence="6">The sequence shown here is derived from an EMBL/GenBank/DDBJ whole genome shotgun (WGS) entry which is preliminary data.</text>
</comment>
<comment type="subcellular location">
    <subcellularLocation>
        <location evidence="1">Endomembrane system</location>
        <topology evidence="1">Multi-pass membrane protein</topology>
    </subcellularLocation>
</comment>
<accession>A0AA87RKN3</accession>
<evidence type="ECO:0000256" key="4">
    <source>
        <dbReference type="ARBA" id="ARBA00023136"/>
    </source>
</evidence>
<feature type="transmembrane region" description="Helical" evidence="5">
    <location>
        <begin position="52"/>
        <end position="77"/>
    </location>
</feature>
<dbReference type="GO" id="GO:0012505">
    <property type="term" value="C:endomembrane system"/>
    <property type="evidence" value="ECO:0007669"/>
    <property type="project" value="UniProtKB-SubCell"/>
</dbReference>
<feature type="transmembrane region" description="Helical" evidence="5">
    <location>
        <begin position="154"/>
        <end position="176"/>
    </location>
</feature>
<feature type="transmembrane region" description="Helical" evidence="5">
    <location>
        <begin position="182"/>
        <end position="203"/>
    </location>
</feature>
<proteinExistence type="predicted"/>
<keyword evidence="2 5" id="KW-0812">Transmembrane</keyword>
<evidence type="ECO:0000313" key="7">
    <source>
        <dbReference type="Proteomes" id="UP000321749"/>
    </source>
</evidence>
<keyword evidence="3 5" id="KW-1133">Transmembrane helix</keyword>
<organism evidence="6 7">
    <name type="scientific">Agrococcus baldri</name>
    <dbReference type="NCBI Taxonomy" id="153730"/>
    <lineage>
        <taxon>Bacteria</taxon>
        <taxon>Bacillati</taxon>
        <taxon>Actinomycetota</taxon>
        <taxon>Actinomycetes</taxon>
        <taxon>Micrococcales</taxon>
        <taxon>Microbacteriaceae</taxon>
        <taxon>Agrococcus</taxon>
    </lineage>
</organism>
<dbReference type="Proteomes" id="UP000321749">
    <property type="component" value="Unassembled WGS sequence"/>
</dbReference>
<evidence type="ECO:0000313" key="6">
    <source>
        <dbReference type="EMBL" id="GEK79902.1"/>
    </source>
</evidence>
<dbReference type="InterPro" id="IPR008217">
    <property type="entry name" value="Ccc1_fam"/>
</dbReference>